<keyword evidence="1" id="KW-1133">Transmembrane helix</keyword>
<name>A0ABT4VGD1_9HYPH</name>
<accession>A0ABT4VGD1</accession>
<feature type="transmembrane region" description="Helical" evidence="1">
    <location>
        <begin position="49"/>
        <end position="67"/>
    </location>
</feature>
<reference evidence="2" key="1">
    <citation type="submission" date="2022-11" db="EMBL/GenBank/DDBJ databases">
        <title>Hoeflea poritis sp. nov., isolated from scleractinian coral Porites lutea.</title>
        <authorList>
            <person name="Zhang G."/>
            <person name="Wei Q."/>
            <person name="Cai L."/>
        </authorList>
    </citation>
    <scope>NUCLEOTIDE SEQUENCE</scope>
    <source>
        <strain evidence="2">E7-10</strain>
    </source>
</reference>
<gene>
    <name evidence="2" type="ORF">OOZ53_00245</name>
</gene>
<sequence length="300" mass="33654">MSDRKSDIADENDKTLSVDAVISEKVDADEYIKRLLPAHSEHQKYFSRLWVFSLALIFVTAMIQIPEAGTHSASQPVLFGVPLPLKTYLYTVLVFLIFFSVPYSAARLRSSETHNLITALSILQGNNKKPFLIKIRVGDTPKQKLTKHKYVTALMDGGVHSVKAISDNASPFFRSASRIANKYIIHFAICFLPVIGIVVTVAKLYAAINETNGCGIGSHLVLKISDCATDRYPAVDYFVDMNGPQMFFTFLIAIGFFLAVAYCWNAYRSILLGINIQTSGPRLKVWSHHPTLRYLKKKFR</sequence>
<evidence type="ECO:0000313" key="2">
    <source>
        <dbReference type="EMBL" id="MDA4843756.1"/>
    </source>
</evidence>
<feature type="transmembrane region" description="Helical" evidence="1">
    <location>
        <begin position="246"/>
        <end position="267"/>
    </location>
</feature>
<evidence type="ECO:0000313" key="3">
    <source>
        <dbReference type="Proteomes" id="UP001148313"/>
    </source>
</evidence>
<comment type="caution">
    <text evidence="2">The sequence shown here is derived from an EMBL/GenBank/DDBJ whole genome shotgun (WGS) entry which is preliminary data.</text>
</comment>
<proteinExistence type="predicted"/>
<evidence type="ECO:0008006" key="4">
    <source>
        <dbReference type="Google" id="ProtNLM"/>
    </source>
</evidence>
<evidence type="ECO:0000256" key="1">
    <source>
        <dbReference type="SAM" id="Phobius"/>
    </source>
</evidence>
<protein>
    <recommendedName>
        <fullName evidence="4">RDD domain-containing protein</fullName>
    </recommendedName>
</protein>
<keyword evidence="3" id="KW-1185">Reference proteome</keyword>
<feature type="transmembrane region" description="Helical" evidence="1">
    <location>
        <begin position="87"/>
        <end position="106"/>
    </location>
</feature>
<dbReference type="RefSeq" id="WP_271087264.1">
    <property type="nucleotide sequence ID" value="NZ_JAPJZH010000001.1"/>
</dbReference>
<feature type="transmembrane region" description="Helical" evidence="1">
    <location>
        <begin position="183"/>
        <end position="202"/>
    </location>
</feature>
<dbReference type="Proteomes" id="UP001148313">
    <property type="component" value="Unassembled WGS sequence"/>
</dbReference>
<keyword evidence="1" id="KW-0812">Transmembrane</keyword>
<organism evidence="2 3">
    <name type="scientific">Hoeflea poritis</name>
    <dbReference type="NCBI Taxonomy" id="2993659"/>
    <lineage>
        <taxon>Bacteria</taxon>
        <taxon>Pseudomonadati</taxon>
        <taxon>Pseudomonadota</taxon>
        <taxon>Alphaproteobacteria</taxon>
        <taxon>Hyphomicrobiales</taxon>
        <taxon>Rhizobiaceae</taxon>
        <taxon>Hoeflea</taxon>
    </lineage>
</organism>
<keyword evidence="1" id="KW-0472">Membrane</keyword>
<dbReference type="EMBL" id="JAPJZH010000001">
    <property type="protein sequence ID" value="MDA4843756.1"/>
    <property type="molecule type" value="Genomic_DNA"/>
</dbReference>